<dbReference type="EMBL" id="JAASQJ010000001">
    <property type="protein sequence ID" value="NIJ51655.1"/>
    <property type="molecule type" value="Genomic_DNA"/>
</dbReference>
<accession>A0ABX0UIY5</accession>
<gene>
    <name evidence="2" type="ORF">FHS68_000811</name>
</gene>
<proteinExistence type="predicted"/>
<sequence length="344" mass="38552">MRTFSLFHLVRASIICLTLFTAFQSDGQTTYLRQSFDKTSGLINPLPDSTQFSHVILTAPALSYHKFHKGYIELTRTQQDSATGGIIRVMRATPFLPSPKTLLIQITLSAESIQSKAVNAIYFYVGEDFNPVNNSFPGNGLMFGRCAINFTGNSFIIKDPETQVASKPIDVKKMVTLSWVLNNSSEDLKYQLSAHGDKETVSPGNYDLWVDVEAIHKGTEAYPGNSPFSPTKLSNFEIRYRNGLGQIRIHDILIREGNSVKEPEENVIMPNPVSGHSFIINAKNMNLATLNITRLNGQELPFEKEVLSAGRTEIRLGRSLNAGMYVLHFLDLDKKDRFIRFVVE</sequence>
<dbReference type="Proteomes" id="UP001179181">
    <property type="component" value="Unassembled WGS sequence"/>
</dbReference>
<reference evidence="2 3" key="1">
    <citation type="submission" date="2020-03" db="EMBL/GenBank/DDBJ databases">
        <title>Genomic Encyclopedia of Type Strains, Phase IV (KMG-IV): sequencing the most valuable type-strain genomes for metagenomic binning, comparative biology and taxonomic classification.</title>
        <authorList>
            <person name="Goeker M."/>
        </authorList>
    </citation>
    <scope>NUCLEOTIDE SEQUENCE [LARGE SCALE GENOMIC DNA]</scope>
    <source>
        <strain evidence="2 3">DSM 102865</strain>
    </source>
</reference>
<evidence type="ECO:0000313" key="3">
    <source>
        <dbReference type="Proteomes" id="UP001179181"/>
    </source>
</evidence>
<comment type="caution">
    <text evidence="2">The sequence shown here is derived from an EMBL/GenBank/DDBJ whole genome shotgun (WGS) entry which is preliminary data.</text>
</comment>
<evidence type="ECO:0000313" key="2">
    <source>
        <dbReference type="EMBL" id="NIJ51655.1"/>
    </source>
</evidence>
<name>A0ABX0UIY5_9BACT</name>
<keyword evidence="3" id="KW-1185">Reference proteome</keyword>
<keyword evidence="1" id="KW-0732">Signal</keyword>
<dbReference type="RefSeq" id="WP_167267438.1">
    <property type="nucleotide sequence ID" value="NZ_JAASQJ010000001.1"/>
</dbReference>
<feature type="chain" id="PRO_5047032866" description="T9SS type A sorting domain-containing protein" evidence="1">
    <location>
        <begin position="28"/>
        <end position="344"/>
    </location>
</feature>
<evidence type="ECO:0008006" key="4">
    <source>
        <dbReference type="Google" id="ProtNLM"/>
    </source>
</evidence>
<organism evidence="2 3">
    <name type="scientific">Dyadobacter arcticus</name>
    <dbReference type="NCBI Taxonomy" id="1078754"/>
    <lineage>
        <taxon>Bacteria</taxon>
        <taxon>Pseudomonadati</taxon>
        <taxon>Bacteroidota</taxon>
        <taxon>Cytophagia</taxon>
        <taxon>Cytophagales</taxon>
        <taxon>Spirosomataceae</taxon>
        <taxon>Dyadobacter</taxon>
    </lineage>
</organism>
<protein>
    <recommendedName>
        <fullName evidence="4">T9SS type A sorting domain-containing protein</fullName>
    </recommendedName>
</protein>
<feature type="signal peptide" evidence="1">
    <location>
        <begin position="1"/>
        <end position="27"/>
    </location>
</feature>
<evidence type="ECO:0000256" key="1">
    <source>
        <dbReference type="SAM" id="SignalP"/>
    </source>
</evidence>